<keyword evidence="1" id="KW-0812">Transmembrane</keyword>
<sequence length="236" mass="25155">MTMEAEVAAASTAKPTPPVGRWDRIAAWSLLAMLVVMLGAAVVLGERAVTVSDLRAAIAAGDVTEVRMSEQLPEGSRGNASVTIRWRDHGIAYVTDVTQASSERQADKVRRPADEVVVGDVSDWLRTNGRQVTVTGPTNQHYSGIRTTIVGFDAPGWLAFVGLGAVCATLLLIGAIEPWRATRWGWAWLVLLTPVGVPLFLLFGGLTGLLRPRPGAYRLTGGWAFLLASAIGAGLR</sequence>
<feature type="transmembrane region" description="Helical" evidence="1">
    <location>
        <begin position="216"/>
        <end position="235"/>
    </location>
</feature>
<keyword evidence="1" id="KW-1133">Transmembrane helix</keyword>
<proteinExistence type="predicted"/>
<feature type="transmembrane region" description="Helical" evidence="1">
    <location>
        <begin position="156"/>
        <end position="176"/>
    </location>
</feature>
<gene>
    <name evidence="2" type="ORF">NOCA180109</name>
</gene>
<dbReference type="EMBL" id="CZKB01000028">
    <property type="protein sequence ID" value="CUR62465.1"/>
    <property type="molecule type" value="Genomic_DNA"/>
</dbReference>
<name>A0A2P2CKG5_9ZZZZ</name>
<feature type="transmembrane region" description="Helical" evidence="1">
    <location>
        <begin position="188"/>
        <end position="209"/>
    </location>
</feature>
<reference evidence="2" key="1">
    <citation type="submission" date="2015-08" db="EMBL/GenBank/DDBJ databases">
        <authorList>
            <person name="Babu N.S."/>
            <person name="Beckwith C.J."/>
            <person name="Beseler K.G."/>
            <person name="Brison A."/>
            <person name="Carone J.V."/>
            <person name="Caskin T.P."/>
            <person name="Diamond M."/>
            <person name="Durham M.E."/>
            <person name="Foxe J.M."/>
            <person name="Go M."/>
            <person name="Henderson B.A."/>
            <person name="Jones I.B."/>
            <person name="McGettigan J.A."/>
            <person name="Micheletti S.J."/>
            <person name="Nasrallah M.E."/>
            <person name="Ortiz D."/>
            <person name="Piller C.R."/>
            <person name="Privatt S.R."/>
            <person name="Schneider S.L."/>
            <person name="Sharp S."/>
            <person name="Smith T.C."/>
            <person name="Stanton J.D."/>
            <person name="Ullery H.E."/>
            <person name="Wilson R.J."/>
            <person name="Serrano M.G."/>
            <person name="Buck G."/>
            <person name="Lee V."/>
            <person name="Wang Y."/>
            <person name="Carvalho R."/>
            <person name="Voegtly L."/>
            <person name="Shi R."/>
            <person name="Duckworth R."/>
            <person name="Johnson A."/>
            <person name="Loviza R."/>
            <person name="Walstead R."/>
            <person name="Shah Z."/>
            <person name="Kiflezghi M."/>
            <person name="Wade K."/>
            <person name="Ball S.L."/>
            <person name="Bradley K.W."/>
            <person name="Asai D.J."/>
            <person name="Bowman C.A."/>
            <person name="Russell D.A."/>
            <person name="Pope W.H."/>
            <person name="Jacobs-Sera D."/>
            <person name="Hendrix R.W."/>
            <person name="Hatfull G.F."/>
        </authorList>
    </citation>
    <scope>NUCLEOTIDE SEQUENCE</scope>
</reference>
<keyword evidence="1" id="KW-0472">Membrane</keyword>
<accession>A0A2P2CKG5</accession>
<feature type="transmembrane region" description="Helical" evidence="1">
    <location>
        <begin position="25"/>
        <end position="45"/>
    </location>
</feature>
<dbReference type="AlphaFoldDB" id="A0A2P2CKG5"/>
<organism evidence="2">
    <name type="scientific">metagenome</name>
    <dbReference type="NCBI Taxonomy" id="256318"/>
    <lineage>
        <taxon>unclassified sequences</taxon>
        <taxon>metagenomes</taxon>
    </lineage>
</organism>
<evidence type="ECO:0000313" key="2">
    <source>
        <dbReference type="EMBL" id="CUR62465.1"/>
    </source>
</evidence>
<evidence type="ECO:0000256" key="1">
    <source>
        <dbReference type="SAM" id="Phobius"/>
    </source>
</evidence>
<protein>
    <submittedName>
        <fullName evidence="2">Uncharacterized protein</fullName>
    </submittedName>
</protein>